<dbReference type="GO" id="GO:0046872">
    <property type="term" value="F:metal ion binding"/>
    <property type="evidence" value="ECO:0007669"/>
    <property type="project" value="UniProtKB-KW"/>
</dbReference>
<feature type="region of interest" description="Disordered" evidence="8">
    <location>
        <begin position="244"/>
        <end position="302"/>
    </location>
</feature>
<dbReference type="Pfam" id="PF05142">
    <property type="entry name" value="DUF702"/>
    <property type="match status" value="1"/>
</dbReference>
<dbReference type="Proteomes" id="UP001327560">
    <property type="component" value="Chromosome 5"/>
</dbReference>
<keyword evidence="6" id="KW-0010">Activator</keyword>
<feature type="compositionally biased region" description="Polar residues" evidence="8">
    <location>
        <begin position="274"/>
        <end position="295"/>
    </location>
</feature>
<comment type="subcellular location">
    <subcellularLocation>
        <location evidence="1">Nucleus</location>
    </subcellularLocation>
</comment>
<dbReference type="InterPro" id="IPR006511">
    <property type="entry name" value="SHI_C"/>
</dbReference>
<feature type="region of interest" description="Disordered" evidence="8">
    <location>
        <begin position="149"/>
        <end position="173"/>
    </location>
</feature>
<evidence type="ECO:0000256" key="6">
    <source>
        <dbReference type="ARBA" id="ARBA00023159"/>
    </source>
</evidence>
<evidence type="ECO:0000256" key="4">
    <source>
        <dbReference type="ARBA" id="ARBA00022833"/>
    </source>
</evidence>
<dbReference type="GO" id="GO:0045893">
    <property type="term" value="P:positive regulation of DNA-templated transcription"/>
    <property type="evidence" value="ECO:0007669"/>
    <property type="project" value="TreeGrafter"/>
</dbReference>
<dbReference type="GO" id="GO:0003677">
    <property type="term" value="F:DNA binding"/>
    <property type="evidence" value="ECO:0007669"/>
    <property type="project" value="UniProtKB-KW"/>
</dbReference>
<evidence type="ECO:0000256" key="2">
    <source>
        <dbReference type="ARBA" id="ARBA00006911"/>
    </source>
</evidence>
<dbReference type="PANTHER" id="PTHR31604:SF30">
    <property type="entry name" value="PROTEIN LATERAL ROOT PRIMORDIUM 1"/>
    <property type="match status" value="1"/>
</dbReference>
<keyword evidence="3" id="KW-0479">Metal-binding</keyword>
<dbReference type="GO" id="GO:0003700">
    <property type="term" value="F:DNA-binding transcription factor activity"/>
    <property type="evidence" value="ECO:0007669"/>
    <property type="project" value="InterPro"/>
</dbReference>
<dbReference type="PANTHER" id="PTHR31604">
    <property type="entry name" value="PROTEIN LATERAL ROOT PRIMORDIUM 1"/>
    <property type="match status" value="1"/>
</dbReference>
<name>A0AAQ3KH07_9LILI</name>
<evidence type="ECO:0000256" key="1">
    <source>
        <dbReference type="ARBA" id="ARBA00004123"/>
    </source>
</evidence>
<dbReference type="EMBL" id="CP136894">
    <property type="protein sequence ID" value="WOL06713.1"/>
    <property type="molecule type" value="Genomic_DNA"/>
</dbReference>
<dbReference type="AlphaFoldDB" id="A0AAQ3KH07"/>
<keyword evidence="10" id="KW-1185">Reference proteome</keyword>
<dbReference type="InterPro" id="IPR006510">
    <property type="entry name" value="Znf_LRP1"/>
</dbReference>
<evidence type="ECO:0000256" key="5">
    <source>
        <dbReference type="ARBA" id="ARBA00023125"/>
    </source>
</evidence>
<proteinExistence type="inferred from homology"/>
<keyword evidence="4" id="KW-0862">Zinc</keyword>
<comment type="similarity">
    <text evidence="2">Belongs to the SHI protein family.</text>
</comment>
<reference evidence="9 10" key="1">
    <citation type="submission" date="2023-10" db="EMBL/GenBank/DDBJ databases">
        <title>Chromosome-scale genome assembly provides insights into flower coloration mechanisms of Canna indica.</title>
        <authorList>
            <person name="Li C."/>
        </authorList>
    </citation>
    <scope>NUCLEOTIDE SEQUENCE [LARGE SCALE GENOMIC DNA]</scope>
    <source>
        <tissue evidence="9">Flower</tissue>
    </source>
</reference>
<sequence length="399" mass="41262">MKRSCPEKRASGVASTRRFPSDTGAFADWVATSAAAGRGDDLCLGFSGGLGAGSSGGGVAGGVVWAGGSSSTSTAAAVNYGVPTDMGMVVLASAASFHQHQQHESLLPTSASSEQHSVIPLLAATPCLVDGQGAARAKAGGIQFWQPAQPQSTHHFHSHLQPNPNPNPNPNLSEYLRKPVPTLLDAGGILAGCGAAASVGGAPTCQDCGNQAKKDCSHRRCRTCCKSRGYECSTHVKSTWVPAARRRERQQPTAVAISAPKKLRLDASQPEAASHTSNSNATPSRSFDTTSSHQDASVKDSLPRHVRAPAMFKCVRVSSIDDGDGEYAYHAMVKIGGRIFKGFLYGQGLDEDGGDGGGKDAMPNMSMLHLGNQNGGASSSTAVLPSDFFGGPNYGNQIG</sequence>
<dbReference type="GO" id="GO:0005634">
    <property type="term" value="C:nucleus"/>
    <property type="evidence" value="ECO:0007669"/>
    <property type="project" value="UniProtKB-SubCell"/>
</dbReference>
<evidence type="ECO:0000256" key="7">
    <source>
        <dbReference type="ARBA" id="ARBA00023242"/>
    </source>
</evidence>
<gene>
    <name evidence="9" type="ORF">Cni_G15447</name>
</gene>
<organism evidence="9 10">
    <name type="scientific">Canna indica</name>
    <name type="common">Indian-shot</name>
    <dbReference type="NCBI Taxonomy" id="4628"/>
    <lineage>
        <taxon>Eukaryota</taxon>
        <taxon>Viridiplantae</taxon>
        <taxon>Streptophyta</taxon>
        <taxon>Embryophyta</taxon>
        <taxon>Tracheophyta</taxon>
        <taxon>Spermatophyta</taxon>
        <taxon>Magnoliopsida</taxon>
        <taxon>Liliopsida</taxon>
        <taxon>Zingiberales</taxon>
        <taxon>Cannaceae</taxon>
        <taxon>Canna</taxon>
    </lineage>
</organism>
<accession>A0AAQ3KH07</accession>
<evidence type="ECO:0000313" key="10">
    <source>
        <dbReference type="Proteomes" id="UP001327560"/>
    </source>
</evidence>
<dbReference type="NCBIfam" id="TIGR01623">
    <property type="entry name" value="put_zinc_LRP1"/>
    <property type="match status" value="1"/>
</dbReference>
<protein>
    <submittedName>
        <fullName evidence="9">Uncharacterized protein</fullName>
    </submittedName>
</protein>
<keyword evidence="7" id="KW-0539">Nucleus</keyword>
<evidence type="ECO:0000256" key="8">
    <source>
        <dbReference type="SAM" id="MobiDB-lite"/>
    </source>
</evidence>
<keyword evidence="5" id="KW-0238">DNA-binding</keyword>
<evidence type="ECO:0000313" key="9">
    <source>
        <dbReference type="EMBL" id="WOL06713.1"/>
    </source>
</evidence>
<dbReference type="InterPro" id="IPR007818">
    <property type="entry name" value="SHI"/>
</dbReference>
<dbReference type="NCBIfam" id="TIGR01624">
    <property type="entry name" value="LRP1_Cterm"/>
    <property type="match status" value="1"/>
</dbReference>
<evidence type="ECO:0000256" key="3">
    <source>
        <dbReference type="ARBA" id="ARBA00022723"/>
    </source>
</evidence>